<name>A0A0E9VSJ2_ANGAN</name>
<reference evidence="1" key="2">
    <citation type="journal article" date="2015" name="Fish Shellfish Immunol.">
        <title>Early steps in the European eel (Anguilla anguilla)-Vibrio vulnificus interaction in the gills: Role of the RtxA13 toxin.</title>
        <authorList>
            <person name="Callol A."/>
            <person name="Pajuelo D."/>
            <person name="Ebbesson L."/>
            <person name="Teles M."/>
            <person name="MacKenzie S."/>
            <person name="Amaro C."/>
        </authorList>
    </citation>
    <scope>NUCLEOTIDE SEQUENCE</scope>
</reference>
<protein>
    <submittedName>
        <fullName evidence="1">Uncharacterized protein</fullName>
    </submittedName>
</protein>
<sequence length="10" mass="1233">MVLQIEDDRD</sequence>
<accession>A0A0E9VSJ2</accession>
<proteinExistence type="predicted"/>
<reference evidence="1" key="1">
    <citation type="submission" date="2014-11" db="EMBL/GenBank/DDBJ databases">
        <authorList>
            <person name="Amaro Gonzalez C."/>
        </authorList>
    </citation>
    <scope>NUCLEOTIDE SEQUENCE</scope>
</reference>
<dbReference type="EMBL" id="GBXM01027555">
    <property type="protein sequence ID" value="JAH81022.1"/>
    <property type="molecule type" value="Transcribed_RNA"/>
</dbReference>
<evidence type="ECO:0000313" key="1">
    <source>
        <dbReference type="EMBL" id="JAH81022.1"/>
    </source>
</evidence>
<organism evidence="1">
    <name type="scientific">Anguilla anguilla</name>
    <name type="common">European freshwater eel</name>
    <name type="synonym">Muraena anguilla</name>
    <dbReference type="NCBI Taxonomy" id="7936"/>
    <lineage>
        <taxon>Eukaryota</taxon>
        <taxon>Metazoa</taxon>
        <taxon>Chordata</taxon>
        <taxon>Craniata</taxon>
        <taxon>Vertebrata</taxon>
        <taxon>Euteleostomi</taxon>
        <taxon>Actinopterygii</taxon>
        <taxon>Neopterygii</taxon>
        <taxon>Teleostei</taxon>
        <taxon>Anguilliformes</taxon>
        <taxon>Anguillidae</taxon>
        <taxon>Anguilla</taxon>
    </lineage>
</organism>